<feature type="non-terminal residue" evidence="1">
    <location>
        <position position="97"/>
    </location>
</feature>
<dbReference type="AlphaFoldDB" id="A0A3P7R8L8"/>
<name>A0A3P7R8L8_DIBLA</name>
<sequence>MLPHNASFAGSGTSIVRLNAADQQEIIVVGLPYASSGSSKADRGAIMVYCTPTQSIQSEDQEARMKMPNETLRAPPNAFFFGYALSAVGDIDGDGID</sequence>
<dbReference type="Proteomes" id="UP000281553">
    <property type="component" value="Unassembled WGS sequence"/>
</dbReference>
<protein>
    <recommendedName>
        <fullName evidence="3">Integrin alpha-2 domain-containing protein</fullName>
    </recommendedName>
</protein>
<organism evidence="1 2">
    <name type="scientific">Dibothriocephalus latus</name>
    <name type="common">Fish tapeworm</name>
    <name type="synonym">Diphyllobothrium latum</name>
    <dbReference type="NCBI Taxonomy" id="60516"/>
    <lineage>
        <taxon>Eukaryota</taxon>
        <taxon>Metazoa</taxon>
        <taxon>Spiralia</taxon>
        <taxon>Lophotrochozoa</taxon>
        <taxon>Platyhelminthes</taxon>
        <taxon>Cestoda</taxon>
        <taxon>Eucestoda</taxon>
        <taxon>Diphyllobothriidea</taxon>
        <taxon>Diphyllobothriidae</taxon>
        <taxon>Dibothriocephalus</taxon>
    </lineage>
</organism>
<proteinExistence type="predicted"/>
<dbReference type="SUPFAM" id="SSF69318">
    <property type="entry name" value="Integrin alpha N-terminal domain"/>
    <property type="match status" value="1"/>
</dbReference>
<evidence type="ECO:0000313" key="1">
    <source>
        <dbReference type="EMBL" id="VDN40092.1"/>
    </source>
</evidence>
<accession>A0A3P7R8L8</accession>
<gene>
    <name evidence="1" type="ORF">DILT_LOCUS18134</name>
</gene>
<dbReference type="OrthoDB" id="5317514at2759"/>
<evidence type="ECO:0008006" key="3">
    <source>
        <dbReference type="Google" id="ProtNLM"/>
    </source>
</evidence>
<dbReference type="InterPro" id="IPR028994">
    <property type="entry name" value="Integrin_alpha_N"/>
</dbReference>
<keyword evidence="2" id="KW-1185">Reference proteome</keyword>
<dbReference type="EMBL" id="UYRU01097639">
    <property type="protein sequence ID" value="VDN40092.1"/>
    <property type="molecule type" value="Genomic_DNA"/>
</dbReference>
<evidence type="ECO:0000313" key="2">
    <source>
        <dbReference type="Proteomes" id="UP000281553"/>
    </source>
</evidence>
<dbReference type="Gene3D" id="2.130.10.130">
    <property type="entry name" value="Integrin alpha, N-terminal"/>
    <property type="match status" value="1"/>
</dbReference>
<reference evidence="1 2" key="1">
    <citation type="submission" date="2018-11" db="EMBL/GenBank/DDBJ databases">
        <authorList>
            <consortium name="Pathogen Informatics"/>
        </authorList>
    </citation>
    <scope>NUCLEOTIDE SEQUENCE [LARGE SCALE GENOMIC DNA]</scope>
</reference>